<dbReference type="AlphaFoldDB" id="A0A172YIV6"/>
<evidence type="ECO:0000256" key="1">
    <source>
        <dbReference type="SAM" id="SignalP"/>
    </source>
</evidence>
<dbReference type="KEGG" id="haa:A5892_18125"/>
<dbReference type="Proteomes" id="UP000077875">
    <property type="component" value="Chromosome"/>
</dbReference>
<protein>
    <submittedName>
        <fullName evidence="3">Sulfonate/nitrate transporter</fullName>
    </submittedName>
</protein>
<evidence type="ECO:0000259" key="2">
    <source>
        <dbReference type="Pfam" id="PF09084"/>
    </source>
</evidence>
<organism evidence="3 4">
    <name type="scientific">Halotalea alkalilenta</name>
    <dbReference type="NCBI Taxonomy" id="376489"/>
    <lineage>
        <taxon>Bacteria</taxon>
        <taxon>Pseudomonadati</taxon>
        <taxon>Pseudomonadota</taxon>
        <taxon>Gammaproteobacteria</taxon>
        <taxon>Oceanospirillales</taxon>
        <taxon>Halomonadaceae</taxon>
        <taxon>Halotalea</taxon>
    </lineage>
</organism>
<dbReference type="PANTHER" id="PTHR31528">
    <property type="entry name" value="4-AMINO-5-HYDROXYMETHYL-2-METHYLPYRIMIDINE PHOSPHATE SYNTHASE THI11-RELATED"/>
    <property type="match status" value="1"/>
</dbReference>
<sequence>MTSRHISTLPSRSAGAALLSGLGFSLLLGLSPSAHALDAVSVQLDWLPAGDKAFVYAGVAEGFYRDAGLEVTIRPGRGSADAVTQLAAGNADVGTAGIGSLMQAAAEGGVPVKAVMSIYSKPPDAIFTVEGSGITDLESAVGKRLAMPTFSSSNALWPAVLERNGIAPDSIPVLSTDPSGMAPLLAQGRVDMTLNWVTKAPESESVLAQAGKQLEVLPLSDFGLEGYGFSLMASERTIEQRPEVLRRFVEASRRAIEFSSAHPEQAAAAVKAAVPEADLAVLEGELRNSLPLIDNEISARDGLGAFDPALLSTTWEWIADSMDFDRDALDPTSLVDTRFLGAEQ</sequence>
<dbReference type="InterPro" id="IPR015168">
    <property type="entry name" value="SsuA/THI5"/>
</dbReference>
<name>A0A172YIV6_9GAMM</name>
<feature type="signal peptide" evidence="1">
    <location>
        <begin position="1"/>
        <end position="36"/>
    </location>
</feature>
<dbReference type="RefSeq" id="WP_064123988.1">
    <property type="nucleotide sequence ID" value="NZ_CP015243.1"/>
</dbReference>
<keyword evidence="4" id="KW-1185">Reference proteome</keyword>
<evidence type="ECO:0000313" key="4">
    <source>
        <dbReference type="Proteomes" id="UP000077875"/>
    </source>
</evidence>
<gene>
    <name evidence="3" type="ORF">A5892_18125</name>
</gene>
<dbReference type="STRING" id="376489.A5892_18125"/>
<dbReference type="SUPFAM" id="SSF53850">
    <property type="entry name" value="Periplasmic binding protein-like II"/>
    <property type="match status" value="1"/>
</dbReference>
<dbReference type="EMBL" id="CP015243">
    <property type="protein sequence ID" value="ANF59143.1"/>
    <property type="molecule type" value="Genomic_DNA"/>
</dbReference>
<dbReference type="InterPro" id="IPR027939">
    <property type="entry name" value="NMT1/THI5"/>
</dbReference>
<keyword evidence="1" id="KW-0732">Signal</keyword>
<dbReference type="GO" id="GO:0009228">
    <property type="term" value="P:thiamine biosynthetic process"/>
    <property type="evidence" value="ECO:0007669"/>
    <property type="project" value="InterPro"/>
</dbReference>
<reference evidence="3 4" key="1">
    <citation type="submission" date="2016-04" db="EMBL/GenBank/DDBJ databases">
        <title>Complete Genome Sequence of Halotalea alkalilenta IHB B 13600.</title>
        <authorList>
            <person name="Swarnkar M.K."/>
            <person name="Sharma A."/>
            <person name="Kaushal K."/>
            <person name="Soni R."/>
            <person name="Rana S."/>
            <person name="Singh A.K."/>
            <person name="Gulati A."/>
        </authorList>
    </citation>
    <scope>NUCLEOTIDE SEQUENCE [LARGE SCALE GENOMIC DNA]</scope>
    <source>
        <strain evidence="3 4">IHB B 13600</strain>
    </source>
</reference>
<proteinExistence type="predicted"/>
<dbReference type="Pfam" id="PF09084">
    <property type="entry name" value="NMT1"/>
    <property type="match status" value="1"/>
</dbReference>
<feature type="chain" id="PRO_5008004746" evidence="1">
    <location>
        <begin position="37"/>
        <end position="344"/>
    </location>
</feature>
<accession>A0A172YIV6</accession>
<dbReference type="Gene3D" id="3.40.190.10">
    <property type="entry name" value="Periplasmic binding protein-like II"/>
    <property type="match status" value="2"/>
</dbReference>
<feature type="domain" description="SsuA/THI5-like" evidence="2">
    <location>
        <begin position="53"/>
        <end position="266"/>
    </location>
</feature>
<evidence type="ECO:0000313" key="3">
    <source>
        <dbReference type="EMBL" id="ANF59143.1"/>
    </source>
</evidence>
<dbReference type="PANTHER" id="PTHR31528:SF15">
    <property type="entry name" value="RIBOFLAVIN-BINDING PROTEIN RIBY"/>
    <property type="match status" value="1"/>
</dbReference>